<feature type="region of interest" description="Disordered" evidence="2">
    <location>
        <begin position="1"/>
        <end position="65"/>
    </location>
</feature>
<proteinExistence type="predicted"/>
<feature type="compositionally biased region" description="Low complexity" evidence="2">
    <location>
        <begin position="183"/>
        <end position="202"/>
    </location>
</feature>
<evidence type="ECO:0000256" key="2">
    <source>
        <dbReference type="SAM" id="MobiDB-lite"/>
    </source>
</evidence>
<name>A0A9D4Z2T6_CHLVU</name>
<accession>A0A9D4Z2T6</accession>
<evidence type="ECO:0000313" key="3">
    <source>
        <dbReference type="EMBL" id="KAI3438772.1"/>
    </source>
</evidence>
<organism evidence="3 4">
    <name type="scientific">Chlorella vulgaris</name>
    <name type="common">Green alga</name>
    <dbReference type="NCBI Taxonomy" id="3077"/>
    <lineage>
        <taxon>Eukaryota</taxon>
        <taxon>Viridiplantae</taxon>
        <taxon>Chlorophyta</taxon>
        <taxon>core chlorophytes</taxon>
        <taxon>Trebouxiophyceae</taxon>
        <taxon>Chlorellales</taxon>
        <taxon>Chlorellaceae</taxon>
        <taxon>Chlorella clade</taxon>
        <taxon>Chlorella</taxon>
    </lineage>
</organism>
<evidence type="ECO:0000313" key="4">
    <source>
        <dbReference type="Proteomes" id="UP001055712"/>
    </source>
</evidence>
<keyword evidence="1" id="KW-0175">Coiled coil</keyword>
<feature type="compositionally biased region" description="Low complexity" evidence="2">
    <location>
        <begin position="1"/>
        <end position="19"/>
    </location>
</feature>
<evidence type="ECO:0000256" key="1">
    <source>
        <dbReference type="SAM" id="Coils"/>
    </source>
</evidence>
<gene>
    <name evidence="3" type="ORF">D9Q98_001190</name>
</gene>
<dbReference type="Proteomes" id="UP001055712">
    <property type="component" value="Unassembled WGS sequence"/>
</dbReference>
<reference evidence="3" key="1">
    <citation type="journal article" date="2019" name="Plant J.">
        <title>Chlorella vulgaris genome assembly and annotation reveals the molecular basis for metabolic acclimation to high light conditions.</title>
        <authorList>
            <person name="Cecchin M."/>
            <person name="Marcolungo L."/>
            <person name="Rossato M."/>
            <person name="Girolomoni L."/>
            <person name="Cosentino E."/>
            <person name="Cuine S."/>
            <person name="Li-Beisson Y."/>
            <person name="Delledonne M."/>
            <person name="Ballottari M."/>
        </authorList>
    </citation>
    <scope>NUCLEOTIDE SEQUENCE</scope>
    <source>
        <strain evidence="3">211/11P</strain>
    </source>
</reference>
<comment type="caution">
    <text evidence="3">The sequence shown here is derived from an EMBL/GenBank/DDBJ whole genome shotgun (WGS) entry which is preliminary data.</text>
</comment>
<feature type="region of interest" description="Disordered" evidence="2">
    <location>
        <begin position="119"/>
        <end position="215"/>
    </location>
</feature>
<reference evidence="3" key="2">
    <citation type="submission" date="2020-11" db="EMBL/GenBank/DDBJ databases">
        <authorList>
            <person name="Cecchin M."/>
            <person name="Marcolungo L."/>
            <person name="Rossato M."/>
            <person name="Girolomoni L."/>
            <person name="Cosentino E."/>
            <person name="Cuine S."/>
            <person name="Li-Beisson Y."/>
            <person name="Delledonne M."/>
            <person name="Ballottari M."/>
        </authorList>
    </citation>
    <scope>NUCLEOTIDE SEQUENCE</scope>
    <source>
        <strain evidence="3">211/11P</strain>
        <tissue evidence="3">Whole cell</tissue>
    </source>
</reference>
<dbReference type="EMBL" id="SIDB01000001">
    <property type="protein sequence ID" value="KAI3438772.1"/>
    <property type="molecule type" value="Genomic_DNA"/>
</dbReference>
<feature type="coiled-coil region" evidence="1">
    <location>
        <begin position="71"/>
        <end position="108"/>
    </location>
</feature>
<keyword evidence="4" id="KW-1185">Reference proteome</keyword>
<feature type="compositionally biased region" description="Low complexity" evidence="2">
    <location>
        <begin position="144"/>
        <end position="158"/>
    </location>
</feature>
<dbReference type="AlphaFoldDB" id="A0A9D4Z2T6"/>
<protein>
    <submittedName>
        <fullName evidence="3">Uncharacterized protein</fullName>
    </submittedName>
</protein>
<sequence length="367" mass="40256">MSRMADGAVNGTAAAAANNRQRPYTPLAGSQTRTHIHGPHAAPQPAPQPMQRCASEHRQQPPPRVLNHKVAAASLQQRQHLLQQLVEAQQELHRQRQLRQQLDAQRQQEAWRQAAQQRASAYATAGEPSYASAGGWGPVNATASHQHQQRQQHQQRSSLPHQYRRHFDAPVDVDDYFGRGPAHSHTAGAGRSSSSSSSEHQGASGGAGSRRSGEQAWWSEFAQETAGGFHFHQEFAEQWRTQQQQEQEQERRRSQASSAASGFGSGFGGAAGAAARGGRVSMVEHEVRGELQLMMKRSGGDLVRFVASMGIQFDRGTDRQAALRNARAAALQRLHPDKLLQASPAHQLFGAQATQMVNEMWRAGGRR</sequence>
<dbReference type="OrthoDB" id="10502770at2759"/>
<feature type="region of interest" description="Disordered" evidence="2">
    <location>
        <begin position="238"/>
        <end position="271"/>
    </location>
</feature>